<keyword evidence="4" id="KW-0732">Signal</keyword>
<name>A0A087TXX1_STEMI</name>
<gene>
    <name evidence="6" type="ORF">X975_05125</name>
</gene>
<sequence>MKLLVFCLLIVIYTVSAFEKGCYSQVDCPDGYCCTGGISEWRKGVCRKMAEEGELCDPYPPSTAKYYLRCPCVEGLKCVKTEEVVSTKSPVCVRE</sequence>
<accession>A0A087TXX1</accession>
<keyword evidence="7" id="KW-1185">Reference proteome</keyword>
<dbReference type="Gene3D" id="2.10.80.10">
    <property type="entry name" value="Lipase, subunit A"/>
    <property type="match status" value="1"/>
</dbReference>
<dbReference type="OMA" id="CTGGISE"/>
<reference evidence="6 7" key="1">
    <citation type="submission" date="2013-11" db="EMBL/GenBank/DDBJ databases">
        <title>Genome sequencing of Stegodyphus mimosarum.</title>
        <authorList>
            <person name="Bechsgaard J."/>
        </authorList>
    </citation>
    <scope>NUCLEOTIDE SEQUENCE [LARGE SCALE GENOMIC DNA]</scope>
</reference>
<evidence type="ECO:0000256" key="2">
    <source>
        <dbReference type="ARBA" id="ARBA00022525"/>
    </source>
</evidence>
<dbReference type="InterPro" id="IPR023569">
    <property type="entry name" value="Prokineticin_domain"/>
</dbReference>
<dbReference type="AlphaFoldDB" id="A0A087TXX1"/>
<dbReference type="Pfam" id="PF06607">
    <property type="entry name" value="Prokineticin"/>
    <property type="match status" value="1"/>
</dbReference>
<feature type="non-terminal residue" evidence="6">
    <location>
        <position position="95"/>
    </location>
</feature>
<comment type="subcellular location">
    <subcellularLocation>
        <location evidence="1">Secreted</location>
    </subcellularLocation>
</comment>
<evidence type="ECO:0000256" key="1">
    <source>
        <dbReference type="ARBA" id="ARBA00004613"/>
    </source>
</evidence>
<evidence type="ECO:0000256" key="4">
    <source>
        <dbReference type="SAM" id="SignalP"/>
    </source>
</evidence>
<evidence type="ECO:0000313" key="7">
    <source>
        <dbReference type="Proteomes" id="UP000054359"/>
    </source>
</evidence>
<dbReference type="Proteomes" id="UP000054359">
    <property type="component" value="Unassembled WGS sequence"/>
</dbReference>
<feature type="domain" description="Prokineticin" evidence="5">
    <location>
        <begin position="4"/>
        <end position="83"/>
    </location>
</feature>
<evidence type="ECO:0000313" key="6">
    <source>
        <dbReference type="EMBL" id="KFM69960.1"/>
    </source>
</evidence>
<protein>
    <recommendedName>
        <fullName evidence="5">Prokineticin domain-containing protein</fullName>
    </recommendedName>
</protein>
<feature type="chain" id="PRO_5001830001" description="Prokineticin domain-containing protein" evidence="4">
    <location>
        <begin position="18"/>
        <end position="95"/>
    </location>
</feature>
<keyword evidence="3" id="KW-1015">Disulfide bond</keyword>
<dbReference type="EMBL" id="KK117256">
    <property type="protein sequence ID" value="KFM69960.1"/>
    <property type="molecule type" value="Genomic_DNA"/>
</dbReference>
<evidence type="ECO:0000259" key="5">
    <source>
        <dbReference type="Pfam" id="PF06607"/>
    </source>
</evidence>
<organism evidence="6 7">
    <name type="scientific">Stegodyphus mimosarum</name>
    <name type="common">African social velvet spider</name>
    <dbReference type="NCBI Taxonomy" id="407821"/>
    <lineage>
        <taxon>Eukaryota</taxon>
        <taxon>Metazoa</taxon>
        <taxon>Ecdysozoa</taxon>
        <taxon>Arthropoda</taxon>
        <taxon>Chelicerata</taxon>
        <taxon>Arachnida</taxon>
        <taxon>Araneae</taxon>
        <taxon>Araneomorphae</taxon>
        <taxon>Entelegynae</taxon>
        <taxon>Eresoidea</taxon>
        <taxon>Eresidae</taxon>
        <taxon>Stegodyphus</taxon>
    </lineage>
</organism>
<dbReference type="OrthoDB" id="6406712at2759"/>
<feature type="signal peptide" evidence="4">
    <location>
        <begin position="1"/>
        <end position="17"/>
    </location>
</feature>
<proteinExistence type="predicted"/>
<evidence type="ECO:0000256" key="3">
    <source>
        <dbReference type="ARBA" id="ARBA00023157"/>
    </source>
</evidence>
<dbReference type="GO" id="GO:0005576">
    <property type="term" value="C:extracellular region"/>
    <property type="evidence" value="ECO:0007669"/>
    <property type="project" value="UniProtKB-SubCell"/>
</dbReference>
<keyword evidence="2" id="KW-0964">Secreted</keyword>